<dbReference type="HAMAP" id="MF_00700">
    <property type="entry name" value="DNA_primase_sml_arc"/>
    <property type="match status" value="1"/>
</dbReference>
<evidence type="ECO:0000313" key="15">
    <source>
        <dbReference type="Proteomes" id="UP001597185"/>
    </source>
</evidence>
<keyword evidence="9 11" id="KW-0804">Transcription</keyword>
<dbReference type="Pfam" id="PF01896">
    <property type="entry name" value="DNA_primase_S"/>
    <property type="match status" value="1"/>
</dbReference>
<protein>
    <recommendedName>
        <fullName evidence="11">DNA primase small subunit PriS</fullName>
        <ecNumber evidence="11">2.7.7.-</ecNumber>
    </recommendedName>
</protein>
<dbReference type="RefSeq" id="WP_256417314.1">
    <property type="nucleotide sequence ID" value="NZ_JANHDL010000002.1"/>
</dbReference>
<comment type="function">
    <text evidence="13">RNA polymerase that catalyzes the synthesis of short RNA molecules used as primers for DNA polymerase during DNA replication.</text>
</comment>
<dbReference type="NCBIfam" id="NF001639">
    <property type="entry name" value="PRK00419.1-1"/>
    <property type="match status" value="1"/>
</dbReference>
<dbReference type="GO" id="GO:1990077">
    <property type="term" value="C:primosome complex"/>
    <property type="evidence" value="ECO:0007669"/>
    <property type="project" value="UniProtKB-KW"/>
</dbReference>
<dbReference type="Proteomes" id="UP001597185">
    <property type="component" value="Unassembled WGS sequence"/>
</dbReference>
<evidence type="ECO:0000256" key="10">
    <source>
        <dbReference type="ARBA" id="ARBA00023211"/>
    </source>
</evidence>
<feature type="active site" evidence="11">
    <location>
        <position position="289"/>
    </location>
</feature>
<dbReference type="EMBL" id="JBHUDB010000001">
    <property type="protein sequence ID" value="MFD1569485.1"/>
    <property type="molecule type" value="Genomic_DNA"/>
</dbReference>
<evidence type="ECO:0000256" key="13">
    <source>
        <dbReference type="RuleBase" id="RU004224"/>
    </source>
</evidence>
<evidence type="ECO:0000256" key="12">
    <source>
        <dbReference type="RuleBase" id="RU003514"/>
    </source>
</evidence>
<evidence type="ECO:0000256" key="1">
    <source>
        <dbReference type="ARBA" id="ARBA00009762"/>
    </source>
</evidence>
<dbReference type="SUPFAM" id="SSF56747">
    <property type="entry name" value="Prim-pol domain"/>
    <property type="match status" value="1"/>
</dbReference>
<dbReference type="NCBIfam" id="TIGR00335">
    <property type="entry name" value="primase_sml"/>
    <property type="match status" value="1"/>
</dbReference>
<evidence type="ECO:0000256" key="6">
    <source>
        <dbReference type="ARBA" id="ARBA00022705"/>
    </source>
</evidence>
<keyword evidence="10 11" id="KW-0464">Manganese</keyword>
<dbReference type="GO" id="GO:0003899">
    <property type="term" value="F:DNA-directed RNA polymerase activity"/>
    <property type="evidence" value="ECO:0007669"/>
    <property type="project" value="UniProtKB-UniRule"/>
</dbReference>
<reference evidence="14 15" key="1">
    <citation type="journal article" date="2019" name="Int. J. Syst. Evol. Microbiol.">
        <title>The Global Catalogue of Microorganisms (GCM) 10K type strain sequencing project: providing services to taxonomists for standard genome sequencing and annotation.</title>
        <authorList>
            <consortium name="The Broad Institute Genomics Platform"/>
            <consortium name="The Broad Institute Genome Sequencing Center for Infectious Disease"/>
            <person name="Wu L."/>
            <person name="Ma J."/>
        </authorList>
    </citation>
    <scope>NUCLEOTIDE SEQUENCE [LARGE SCALE GENOMIC DNA]</scope>
    <source>
        <strain evidence="14 15">CGMCC 1.12689</strain>
    </source>
</reference>
<dbReference type="AlphaFoldDB" id="A0ABD6BXF9"/>
<keyword evidence="5 11" id="KW-0548">Nucleotidyltransferase</keyword>
<gene>
    <name evidence="11 14" type="primary">priS</name>
    <name evidence="14" type="ORF">ACFR9T_02575</name>
</gene>
<comment type="subunit">
    <text evidence="11">Heterodimer of a small subunit (PriS) and a large subunit (PriL).</text>
</comment>
<dbReference type="InterPro" id="IPR014052">
    <property type="entry name" value="DNA_primase_ssu_euk/arc"/>
</dbReference>
<dbReference type="InterPro" id="IPR002755">
    <property type="entry name" value="DNA_primase_S"/>
</dbReference>
<dbReference type="GO" id="GO:0000428">
    <property type="term" value="C:DNA-directed RNA polymerase complex"/>
    <property type="evidence" value="ECO:0007669"/>
    <property type="project" value="UniProtKB-KW"/>
</dbReference>
<dbReference type="Gene3D" id="3.90.920.10">
    <property type="entry name" value="DNA primase, PRIM domain"/>
    <property type="match status" value="1"/>
</dbReference>
<name>A0ABD6BXF9_9EURY</name>
<evidence type="ECO:0000256" key="11">
    <source>
        <dbReference type="HAMAP-Rule" id="MF_00700"/>
    </source>
</evidence>
<dbReference type="EC" id="2.7.7.-" evidence="11"/>
<feature type="active site" evidence="11">
    <location>
        <position position="100"/>
    </location>
</feature>
<keyword evidence="6 11" id="KW-0235">DNA replication</keyword>
<keyword evidence="7 11" id="KW-0479">Metal-binding</keyword>
<dbReference type="GO" id="GO:0006269">
    <property type="term" value="P:DNA replication, synthesis of primer"/>
    <property type="evidence" value="ECO:0007669"/>
    <property type="project" value="UniProtKB-UniRule"/>
</dbReference>
<evidence type="ECO:0000256" key="7">
    <source>
        <dbReference type="ARBA" id="ARBA00022723"/>
    </source>
</evidence>
<evidence type="ECO:0000256" key="5">
    <source>
        <dbReference type="ARBA" id="ARBA00022695"/>
    </source>
</evidence>
<sequence length="387" mass="43224">MDDRTREYLKGRFGDYYRRASPALPPDANLREWGHIPWTPGSGTTMVRHQSLFDLGDVDTFFADNAPRHAYFSAARYDDPGASTMSKKGWRSADLVFDLDADHLPGVDPETTSYPEMLAECKDALWRLLDFLENDFAFDDLTVVFSGGRGYHVHVRDESVRGLDSEARREIVDYVRAIDLDAEGLIRTVSERGTTKRVLRTEGGWGARVHEALVEYADDLRDMDEDAARERLMELEGIGEGRAETILGAFERNPTAVREGNVEAGGPGVRRLVSALAARVAATDTAPIDEPVTTDTRRLIRLPRTLHGGSGLVVTPIDRDDLDDFDPLRDAVPERFVGRDIRIESDADRTVELNGERVLVESGRNTVPEFAGIFLMTRGEARKSSER</sequence>
<evidence type="ECO:0000256" key="9">
    <source>
        <dbReference type="ARBA" id="ARBA00023163"/>
    </source>
</evidence>
<keyword evidence="8 11" id="KW-0460">Magnesium</keyword>
<comment type="similarity">
    <text evidence="1 11 12">Belongs to the eukaryotic-type primase small subunit family.</text>
</comment>
<dbReference type="InterPro" id="IPR023639">
    <property type="entry name" value="DNA_primase_ssu_PriS"/>
</dbReference>
<accession>A0ABD6BXF9</accession>
<comment type="cofactor">
    <cofactor evidence="11">
        <name>Mg(2+)</name>
        <dbReference type="ChEBI" id="CHEBI:18420"/>
    </cofactor>
    <cofactor evidence="11">
        <name>Mn(2+)</name>
        <dbReference type="ChEBI" id="CHEBI:29035"/>
    </cofactor>
</comment>
<proteinExistence type="inferred from homology"/>
<keyword evidence="2 11" id="KW-0240">DNA-directed RNA polymerase</keyword>
<evidence type="ECO:0000256" key="3">
    <source>
        <dbReference type="ARBA" id="ARBA00022515"/>
    </source>
</evidence>
<evidence type="ECO:0000256" key="2">
    <source>
        <dbReference type="ARBA" id="ARBA00022478"/>
    </source>
</evidence>
<keyword evidence="3 11" id="KW-0639">Primosome</keyword>
<keyword evidence="15" id="KW-1185">Reference proteome</keyword>
<dbReference type="CDD" id="cd04860">
    <property type="entry name" value="AE_Prim_S"/>
    <property type="match status" value="1"/>
</dbReference>
<feature type="active site" evidence="11">
    <location>
        <position position="98"/>
    </location>
</feature>
<dbReference type="PANTHER" id="PTHR10536">
    <property type="entry name" value="DNA PRIMASE SMALL SUBUNIT"/>
    <property type="match status" value="1"/>
</dbReference>
<comment type="caution">
    <text evidence="14">The sequence shown here is derived from an EMBL/GenBank/DDBJ whole genome shotgun (WGS) entry which is preliminary data.</text>
</comment>
<evidence type="ECO:0000256" key="4">
    <source>
        <dbReference type="ARBA" id="ARBA00022679"/>
    </source>
</evidence>
<evidence type="ECO:0000313" key="14">
    <source>
        <dbReference type="EMBL" id="MFD1569485.1"/>
    </source>
</evidence>
<organism evidence="14 15">
    <name type="scientific">Halorubrum laminariae</name>
    <dbReference type="NCBI Taxonomy" id="1433523"/>
    <lineage>
        <taxon>Archaea</taxon>
        <taxon>Methanobacteriati</taxon>
        <taxon>Methanobacteriota</taxon>
        <taxon>Stenosarchaea group</taxon>
        <taxon>Halobacteria</taxon>
        <taxon>Halobacteriales</taxon>
        <taxon>Haloferacaceae</taxon>
        <taxon>Halorubrum</taxon>
    </lineage>
</organism>
<comment type="function">
    <text evidence="11">Catalytic subunit of DNA primase, an RNA polymerase that catalyzes the synthesis of short RNA molecules used as primers for DNA polymerase during DNA replication. The small subunit contains the primase catalytic core and has DNA synthesis activity on its own. Binding to the large subunit stabilizes and modulates the activity, increasing the rate of DNA synthesis while decreasing the length of the DNA fragments, and conferring RNA synthesis capability. The DNA polymerase activity may enable DNA primase to also catalyze primer extension after primer synthesis. May also play a role in DNA repair.</text>
</comment>
<evidence type="ECO:0000256" key="8">
    <source>
        <dbReference type="ARBA" id="ARBA00022842"/>
    </source>
</evidence>
<dbReference type="GO" id="GO:0046872">
    <property type="term" value="F:metal ion binding"/>
    <property type="evidence" value="ECO:0007669"/>
    <property type="project" value="UniProtKB-KW"/>
</dbReference>
<keyword evidence="4 11" id="KW-0808">Transferase</keyword>